<accession>A0A9P5MVK4</accession>
<evidence type="ECO:0000313" key="2">
    <source>
        <dbReference type="EMBL" id="KAF8479752.1"/>
    </source>
</evidence>
<proteinExistence type="predicted"/>
<dbReference type="AlphaFoldDB" id="A0A9P5MVK4"/>
<organism evidence="2 3">
    <name type="scientific">Russula ochroleuca</name>
    <dbReference type="NCBI Taxonomy" id="152965"/>
    <lineage>
        <taxon>Eukaryota</taxon>
        <taxon>Fungi</taxon>
        <taxon>Dikarya</taxon>
        <taxon>Basidiomycota</taxon>
        <taxon>Agaricomycotina</taxon>
        <taxon>Agaricomycetes</taxon>
        <taxon>Russulales</taxon>
        <taxon>Russulaceae</taxon>
        <taxon>Russula</taxon>
    </lineage>
</organism>
<reference evidence="2" key="1">
    <citation type="submission" date="2019-10" db="EMBL/GenBank/DDBJ databases">
        <authorList>
            <consortium name="DOE Joint Genome Institute"/>
            <person name="Kuo A."/>
            <person name="Miyauchi S."/>
            <person name="Kiss E."/>
            <person name="Drula E."/>
            <person name="Kohler A."/>
            <person name="Sanchez-Garcia M."/>
            <person name="Andreopoulos B."/>
            <person name="Barry K.W."/>
            <person name="Bonito G."/>
            <person name="Buee M."/>
            <person name="Carver A."/>
            <person name="Chen C."/>
            <person name="Cichocki N."/>
            <person name="Clum A."/>
            <person name="Culley D."/>
            <person name="Crous P.W."/>
            <person name="Fauchery L."/>
            <person name="Girlanda M."/>
            <person name="Hayes R."/>
            <person name="Keri Z."/>
            <person name="LaButti K."/>
            <person name="Lipzen A."/>
            <person name="Lombard V."/>
            <person name="Magnuson J."/>
            <person name="Maillard F."/>
            <person name="Morin E."/>
            <person name="Murat C."/>
            <person name="Nolan M."/>
            <person name="Ohm R."/>
            <person name="Pangilinan J."/>
            <person name="Pereira M."/>
            <person name="Perotto S."/>
            <person name="Peter M."/>
            <person name="Riley R."/>
            <person name="Sitrit Y."/>
            <person name="Stielow B."/>
            <person name="Szollosi G."/>
            <person name="Zifcakova L."/>
            <person name="Stursova M."/>
            <person name="Spatafora J.W."/>
            <person name="Tedersoo L."/>
            <person name="Vaario L.-M."/>
            <person name="Yamada A."/>
            <person name="Yan M."/>
            <person name="Wang P."/>
            <person name="Xu J."/>
            <person name="Bruns T."/>
            <person name="Baldrian P."/>
            <person name="Vilgalys R."/>
            <person name="Henrissat B."/>
            <person name="Grigoriev I.V."/>
            <person name="Hibbett D."/>
            <person name="Nagy L.G."/>
            <person name="Martin F.M."/>
        </authorList>
    </citation>
    <scope>NUCLEOTIDE SEQUENCE</scope>
    <source>
        <strain evidence="2">Prilba</strain>
    </source>
</reference>
<feature type="domain" description="C2H2-type" evidence="1">
    <location>
        <begin position="291"/>
        <end position="314"/>
    </location>
</feature>
<keyword evidence="3" id="KW-1185">Reference proteome</keyword>
<gene>
    <name evidence="2" type="ORF">DFH94DRAFT_845274</name>
</gene>
<evidence type="ECO:0000313" key="3">
    <source>
        <dbReference type="Proteomes" id="UP000759537"/>
    </source>
</evidence>
<dbReference type="PROSITE" id="PS00028">
    <property type="entry name" value="ZINC_FINGER_C2H2_1"/>
    <property type="match status" value="1"/>
</dbReference>
<evidence type="ECO:0000259" key="1">
    <source>
        <dbReference type="PROSITE" id="PS00028"/>
    </source>
</evidence>
<comment type="caution">
    <text evidence="2">The sequence shown here is derived from an EMBL/GenBank/DDBJ whole genome shotgun (WGS) entry which is preliminary data.</text>
</comment>
<protein>
    <recommendedName>
        <fullName evidence="1">C2H2-type domain-containing protein</fullName>
    </recommendedName>
</protein>
<dbReference type="Proteomes" id="UP000759537">
    <property type="component" value="Unassembled WGS sequence"/>
</dbReference>
<dbReference type="SMART" id="SM00355">
    <property type="entry name" value="ZnF_C2H2"/>
    <property type="match status" value="3"/>
</dbReference>
<dbReference type="InterPro" id="IPR013087">
    <property type="entry name" value="Znf_C2H2_type"/>
</dbReference>
<sequence>MGSAYFTVFYASICRTSLYCPHPACPWQGSRKESLKEHIDQGNCGARLEWEEQRMIYDPGLVLGWIREGISIDVVQMFAVDLVEERARELNKVNSWENPRIKLIPNKLAKPAYAIPVRPSAVCFSLLAQQVEDLQASTFSPAPSPFVLATPRLHCSHHPHHLHPSSESESFVVYLSSSRCLPVNSAERRDRPECIDLDSVEYTQGMLASYHAAVASIGPHKPQPVRELHGQEVPYYCHAPASERSFRSVIQAPGTYRVRRSALAKDKVISDSDSYKFTMPQAQSNGLPFLCPWGGCGKSLRRMQDWHRHILAVHLPDNLYCPNPTCPWRGHRKDELMEHIDQGNCGPRPEWEEQRVIYDVQLILGWIREGIVSTDAAEMYAVDFVQERARELGKVNLWRDPWRYDDGPQEFVTSRRSL</sequence>
<name>A0A9P5MVK4_9AGAM</name>
<dbReference type="OrthoDB" id="3132492at2759"/>
<reference evidence="2" key="2">
    <citation type="journal article" date="2020" name="Nat. Commun.">
        <title>Large-scale genome sequencing of mycorrhizal fungi provides insights into the early evolution of symbiotic traits.</title>
        <authorList>
            <person name="Miyauchi S."/>
            <person name="Kiss E."/>
            <person name="Kuo A."/>
            <person name="Drula E."/>
            <person name="Kohler A."/>
            <person name="Sanchez-Garcia M."/>
            <person name="Morin E."/>
            <person name="Andreopoulos B."/>
            <person name="Barry K.W."/>
            <person name="Bonito G."/>
            <person name="Buee M."/>
            <person name="Carver A."/>
            <person name="Chen C."/>
            <person name="Cichocki N."/>
            <person name="Clum A."/>
            <person name="Culley D."/>
            <person name="Crous P.W."/>
            <person name="Fauchery L."/>
            <person name="Girlanda M."/>
            <person name="Hayes R.D."/>
            <person name="Keri Z."/>
            <person name="LaButti K."/>
            <person name="Lipzen A."/>
            <person name="Lombard V."/>
            <person name="Magnuson J."/>
            <person name="Maillard F."/>
            <person name="Murat C."/>
            <person name="Nolan M."/>
            <person name="Ohm R.A."/>
            <person name="Pangilinan J."/>
            <person name="Pereira M.F."/>
            <person name="Perotto S."/>
            <person name="Peter M."/>
            <person name="Pfister S."/>
            <person name="Riley R."/>
            <person name="Sitrit Y."/>
            <person name="Stielow J.B."/>
            <person name="Szollosi G."/>
            <person name="Zifcakova L."/>
            <person name="Stursova M."/>
            <person name="Spatafora J.W."/>
            <person name="Tedersoo L."/>
            <person name="Vaario L.M."/>
            <person name="Yamada A."/>
            <person name="Yan M."/>
            <person name="Wang P."/>
            <person name="Xu J."/>
            <person name="Bruns T."/>
            <person name="Baldrian P."/>
            <person name="Vilgalys R."/>
            <person name="Dunand C."/>
            <person name="Henrissat B."/>
            <person name="Grigoriev I.V."/>
            <person name="Hibbett D."/>
            <person name="Nagy L.G."/>
            <person name="Martin F.M."/>
        </authorList>
    </citation>
    <scope>NUCLEOTIDE SEQUENCE</scope>
    <source>
        <strain evidence="2">Prilba</strain>
    </source>
</reference>
<dbReference type="EMBL" id="WHVB01000009">
    <property type="protein sequence ID" value="KAF8479752.1"/>
    <property type="molecule type" value="Genomic_DNA"/>
</dbReference>